<reference evidence="2 3" key="1">
    <citation type="submission" date="2023-02" db="EMBL/GenBank/DDBJ databases">
        <title>Genome sequence of Lentisphaera profundi SAORIC-696.</title>
        <authorList>
            <person name="Kim e."/>
            <person name="Cho J.-C."/>
            <person name="Choi A."/>
            <person name="Kang I."/>
        </authorList>
    </citation>
    <scope>NUCLEOTIDE SEQUENCE [LARGE SCALE GENOMIC DNA]</scope>
    <source>
        <strain evidence="2 3">SAORIC-696</strain>
    </source>
</reference>
<dbReference type="EMBL" id="CP117812">
    <property type="protein sequence ID" value="WDE98235.1"/>
    <property type="molecule type" value="Genomic_DNA"/>
</dbReference>
<protein>
    <recommendedName>
        <fullName evidence="4">CR-type domain-containing protein</fullName>
    </recommendedName>
</protein>
<evidence type="ECO:0000313" key="3">
    <source>
        <dbReference type="Proteomes" id="UP001214250"/>
    </source>
</evidence>
<proteinExistence type="predicted"/>
<dbReference type="CDD" id="cd10719">
    <property type="entry name" value="DnaJ_zf"/>
    <property type="match status" value="1"/>
</dbReference>
<accession>A0ABY7VVI4</accession>
<gene>
    <name evidence="2" type="ORF">PQO03_20680</name>
</gene>
<dbReference type="RefSeq" id="WP_274153087.1">
    <property type="nucleotide sequence ID" value="NZ_CP117812.1"/>
</dbReference>
<organism evidence="2 3">
    <name type="scientific">Lentisphaera profundi</name>
    <dbReference type="NCBI Taxonomy" id="1658616"/>
    <lineage>
        <taxon>Bacteria</taxon>
        <taxon>Pseudomonadati</taxon>
        <taxon>Lentisphaerota</taxon>
        <taxon>Lentisphaeria</taxon>
        <taxon>Lentisphaerales</taxon>
        <taxon>Lentisphaeraceae</taxon>
        <taxon>Lentisphaera</taxon>
    </lineage>
</organism>
<dbReference type="InterPro" id="IPR001305">
    <property type="entry name" value="HSP_DnaJ_Cys-rich_dom"/>
</dbReference>
<keyword evidence="1" id="KW-0732">Signal</keyword>
<dbReference type="SUPFAM" id="SSF57184">
    <property type="entry name" value="Growth factor receptor domain"/>
    <property type="match status" value="1"/>
</dbReference>
<dbReference type="InterPro" id="IPR009030">
    <property type="entry name" value="Growth_fac_rcpt_cys_sf"/>
</dbReference>
<sequence>MKKIFYLLCLLLINSLSALDSADLQIIKNGINNASPNFGSPQIELFLEDSSLSSESLILERLLALYQLKDQKFDPNKSQLNETYLDKIKSLDNPSLNIELKKQFRLLVIISASNHERNTGHTISSLDPIIFEAPNTEVVNIEGTKLPEESITQGEDLEVSVKLINTALNDIAENEARGLYNLAKLSFKIKNPILQGAVTKTTLLGLIKNKHAKTSSYRAAVEKSMGKEMTAFAYGSDFFKTCPTCSGEGQNESDCRSCEQGQCSNNACQKGMVIYKGLSAQIVRKDCPTCKGTGSCAKCAGAGIIFSNCRSCAGKGKIFTSENAPILFVESLSQLRNLADEIAKNPNMRDPERLSSRPEMILPELSQELPRLENAITEKPMNKNTVAEANSFDFDPPSIGSKVVEGKTPQHLKLVVEEFYDRLKAQQRQNGVTLASRIYALDKDNKGNFKTTLYITATDDLLNDARKHDILIGLFEFWKMRCGSNSVLQVGGACILILDEDDKVIGVANSATDIQI</sequence>
<feature type="signal peptide" evidence="1">
    <location>
        <begin position="1"/>
        <end position="18"/>
    </location>
</feature>
<feature type="chain" id="PRO_5045190224" description="CR-type domain-containing protein" evidence="1">
    <location>
        <begin position="19"/>
        <end position="516"/>
    </location>
</feature>
<evidence type="ECO:0000313" key="2">
    <source>
        <dbReference type="EMBL" id="WDE98235.1"/>
    </source>
</evidence>
<evidence type="ECO:0008006" key="4">
    <source>
        <dbReference type="Google" id="ProtNLM"/>
    </source>
</evidence>
<keyword evidence="3" id="KW-1185">Reference proteome</keyword>
<dbReference type="Proteomes" id="UP001214250">
    <property type="component" value="Chromosome 2"/>
</dbReference>
<evidence type="ECO:0000256" key="1">
    <source>
        <dbReference type="SAM" id="SignalP"/>
    </source>
</evidence>
<name>A0ABY7VVI4_9BACT</name>